<keyword evidence="2" id="KW-1185">Reference proteome</keyword>
<reference evidence="1" key="1">
    <citation type="submission" date="2022-07" db="EMBL/GenBank/DDBJ databases">
        <title>Genome Sequence of Lecanicillium saksenae.</title>
        <authorList>
            <person name="Buettner E."/>
        </authorList>
    </citation>
    <scope>NUCLEOTIDE SEQUENCE</scope>
    <source>
        <strain evidence="1">VT-O1</strain>
    </source>
</reference>
<evidence type="ECO:0000313" key="2">
    <source>
        <dbReference type="Proteomes" id="UP001148737"/>
    </source>
</evidence>
<gene>
    <name evidence="1" type="ORF">NLG97_g6669</name>
</gene>
<sequence length="119" mass="12436">MMACINSSACDGALFAKSSLAMTLCKGPIHLLLSCFHHEKADVAAYKPSPGVKVMPPAQGAQPCLSVRSAAVTSVLTSLHLLPEKLAKVQRAALDTAAELIRHAAAQINPNPDNDGHRG</sequence>
<evidence type="ECO:0000313" key="1">
    <source>
        <dbReference type="EMBL" id="KAJ3486168.1"/>
    </source>
</evidence>
<comment type="caution">
    <text evidence="1">The sequence shown here is derived from an EMBL/GenBank/DDBJ whole genome shotgun (WGS) entry which is preliminary data.</text>
</comment>
<name>A0ACC1QRB2_9HYPO</name>
<protein>
    <submittedName>
        <fullName evidence="1">Uncharacterized protein</fullName>
    </submittedName>
</protein>
<proteinExistence type="predicted"/>
<organism evidence="1 2">
    <name type="scientific">Lecanicillium saksenae</name>
    <dbReference type="NCBI Taxonomy" id="468837"/>
    <lineage>
        <taxon>Eukaryota</taxon>
        <taxon>Fungi</taxon>
        <taxon>Dikarya</taxon>
        <taxon>Ascomycota</taxon>
        <taxon>Pezizomycotina</taxon>
        <taxon>Sordariomycetes</taxon>
        <taxon>Hypocreomycetidae</taxon>
        <taxon>Hypocreales</taxon>
        <taxon>Cordycipitaceae</taxon>
        <taxon>Lecanicillium</taxon>
    </lineage>
</organism>
<dbReference type="EMBL" id="JANAKD010000918">
    <property type="protein sequence ID" value="KAJ3486168.1"/>
    <property type="molecule type" value="Genomic_DNA"/>
</dbReference>
<accession>A0ACC1QRB2</accession>
<dbReference type="Proteomes" id="UP001148737">
    <property type="component" value="Unassembled WGS sequence"/>
</dbReference>